<dbReference type="Proteomes" id="UP000076154">
    <property type="component" value="Unassembled WGS sequence"/>
</dbReference>
<proteinExistence type="predicted"/>
<comment type="caution">
    <text evidence="2">The sequence shown here is derived from an EMBL/GenBank/DDBJ whole genome shotgun (WGS) entry which is preliminary data.</text>
</comment>
<dbReference type="AlphaFoldDB" id="A0A369JV68"/>
<feature type="region of interest" description="Disordered" evidence="1">
    <location>
        <begin position="59"/>
        <end position="90"/>
    </location>
</feature>
<sequence>MERKTRSGHSFSPYNHFDVPVQDLESVAVPVEFNDLVELALTLEKTRLDTLADDTEGIALTSKPTTRPPRKPINKRTRALPSTSPAALHGGIEKRRHADYRKTNRHSRHIAMAQSGASAENYRPRRSTVQAQNDVPVINAFVDAKELPTTQSGAWIGQHHEPTGQPPPSVGELLKDGFTYVKWDGRQTKHIIDHQSRIIVALVGRPPGADWDHAIYEVTDKMEDVQERGEDMDAFGEGVESSRRGEFVALPTGVSFGGGQKIPRNLTHPPACEELIEELLADENIIRIAGFQSSAFAATAPKLYVYYTETSKLLFNHHPNLRRNFTNSIFAATSFNCGPRTISFRHFDSNNLSFGMCALTALGRYNPRLGGHLILYNLKLVIEFPPGSTILLPSAAVEHGNTPVSPEETRLSIAQYTSGGLFRWVAYGFRTVKSLTSKKKKQKQKDQLRREFDLGEGERWGRGIDMFSKLGDLEKDRQSLLSVARAS</sequence>
<dbReference type="EMBL" id="LUEZ02000041">
    <property type="protein sequence ID" value="RDB25110.1"/>
    <property type="molecule type" value="Genomic_DNA"/>
</dbReference>
<feature type="compositionally biased region" description="Basic residues" evidence="1">
    <location>
        <begin position="68"/>
        <end position="78"/>
    </location>
</feature>
<name>A0A369JV68_HYPMA</name>
<evidence type="ECO:0000256" key="1">
    <source>
        <dbReference type="SAM" id="MobiDB-lite"/>
    </source>
</evidence>
<dbReference type="InParanoid" id="A0A369JV68"/>
<protein>
    <submittedName>
        <fullName evidence="2">Uncharacterized protein</fullName>
    </submittedName>
</protein>
<organism evidence="2 3">
    <name type="scientific">Hypsizygus marmoreus</name>
    <name type="common">White beech mushroom</name>
    <name type="synonym">Agaricus marmoreus</name>
    <dbReference type="NCBI Taxonomy" id="39966"/>
    <lineage>
        <taxon>Eukaryota</taxon>
        <taxon>Fungi</taxon>
        <taxon>Dikarya</taxon>
        <taxon>Basidiomycota</taxon>
        <taxon>Agaricomycotina</taxon>
        <taxon>Agaricomycetes</taxon>
        <taxon>Agaricomycetidae</taxon>
        <taxon>Agaricales</taxon>
        <taxon>Tricholomatineae</taxon>
        <taxon>Lyophyllaceae</taxon>
        <taxon>Hypsizygus</taxon>
    </lineage>
</organism>
<accession>A0A369JV68</accession>
<dbReference type="OrthoDB" id="3245313at2759"/>
<evidence type="ECO:0000313" key="3">
    <source>
        <dbReference type="Proteomes" id="UP000076154"/>
    </source>
</evidence>
<keyword evidence="3" id="KW-1185">Reference proteome</keyword>
<dbReference type="Gene3D" id="3.60.130.30">
    <property type="match status" value="1"/>
</dbReference>
<gene>
    <name evidence="2" type="ORF">Hypma_008140</name>
</gene>
<reference evidence="2" key="1">
    <citation type="submission" date="2018-04" db="EMBL/GenBank/DDBJ databases">
        <title>Whole genome sequencing of Hypsizygus marmoreus.</title>
        <authorList>
            <person name="Choi I.-G."/>
            <person name="Min B."/>
            <person name="Kim J.-G."/>
            <person name="Kim S."/>
            <person name="Oh Y.-L."/>
            <person name="Kong W.-S."/>
            <person name="Park H."/>
            <person name="Jeong J."/>
            <person name="Song E.-S."/>
        </authorList>
    </citation>
    <scope>NUCLEOTIDE SEQUENCE [LARGE SCALE GENOMIC DNA]</scope>
    <source>
        <strain evidence="2">51987-8</strain>
    </source>
</reference>
<evidence type="ECO:0000313" key="2">
    <source>
        <dbReference type="EMBL" id="RDB25110.1"/>
    </source>
</evidence>